<dbReference type="Proteomes" id="UP001215280">
    <property type="component" value="Unassembled WGS sequence"/>
</dbReference>
<keyword evidence="2" id="KW-1185">Reference proteome</keyword>
<gene>
    <name evidence="1" type="ORF">DFH07DRAFT_784462</name>
</gene>
<organism evidence="1 2">
    <name type="scientific">Mycena maculata</name>
    <dbReference type="NCBI Taxonomy" id="230809"/>
    <lineage>
        <taxon>Eukaryota</taxon>
        <taxon>Fungi</taxon>
        <taxon>Dikarya</taxon>
        <taxon>Basidiomycota</taxon>
        <taxon>Agaricomycotina</taxon>
        <taxon>Agaricomycetes</taxon>
        <taxon>Agaricomycetidae</taxon>
        <taxon>Agaricales</taxon>
        <taxon>Marasmiineae</taxon>
        <taxon>Mycenaceae</taxon>
        <taxon>Mycena</taxon>
    </lineage>
</organism>
<proteinExistence type="predicted"/>
<protein>
    <submittedName>
        <fullName evidence="1">Uncharacterized protein</fullName>
    </submittedName>
</protein>
<accession>A0AAD7HGN7</accession>
<evidence type="ECO:0000313" key="2">
    <source>
        <dbReference type="Proteomes" id="UP001215280"/>
    </source>
</evidence>
<dbReference type="Gene3D" id="1.20.120.660">
    <property type="entry name" value="IL-4 antagonist (De novo design) like domain"/>
    <property type="match status" value="1"/>
</dbReference>
<reference evidence="1" key="1">
    <citation type="submission" date="2023-03" db="EMBL/GenBank/DDBJ databases">
        <title>Massive genome expansion in bonnet fungi (Mycena s.s.) driven by repeated elements and novel gene families across ecological guilds.</title>
        <authorList>
            <consortium name="Lawrence Berkeley National Laboratory"/>
            <person name="Harder C.B."/>
            <person name="Miyauchi S."/>
            <person name="Viragh M."/>
            <person name="Kuo A."/>
            <person name="Thoen E."/>
            <person name="Andreopoulos B."/>
            <person name="Lu D."/>
            <person name="Skrede I."/>
            <person name="Drula E."/>
            <person name="Henrissat B."/>
            <person name="Morin E."/>
            <person name="Kohler A."/>
            <person name="Barry K."/>
            <person name="LaButti K."/>
            <person name="Morin E."/>
            <person name="Salamov A."/>
            <person name="Lipzen A."/>
            <person name="Mereny Z."/>
            <person name="Hegedus B."/>
            <person name="Baldrian P."/>
            <person name="Stursova M."/>
            <person name="Weitz H."/>
            <person name="Taylor A."/>
            <person name="Grigoriev I.V."/>
            <person name="Nagy L.G."/>
            <person name="Martin F."/>
            <person name="Kauserud H."/>
        </authorList>
    </citation>
    <scope>NUCLEOTIDE SEQUENCE</scope>
    <source>
        <strain evidence="1">CBHHK188m</strain>
    </source>
</reference>
<sequence>MDRLEDTTTANMLQNPAVTVRFQNSAVWITIQTVHAQGLGVEKQGRKWLGDQKDLKAALEKFQEAVDLTPTEHPQRASRLQGLAISLTDWYQKLGDLKDLEAAVEKFQEAVDLTPAEHS</sequence>
<dbReference type="EMBL" id="JARJLG010000283">
    <property type="protein sequence ID" value="KAJ7720115.1"/>
    <property type="molecule type" value="Genomic_DNA"/>
</dbReference>
<name>A0AAD7HGN7_9AGAR</name>
<evidence type="ECO:0000313" key="1">
    <source>
        <dbReference type="EMBL" id="KAJ7720115.1"/>
    </source>
</evidence>
<comment type="caution">
    <text evidence="1">The sequence shown here is derived from an EMBL/GenBank/DDBJ whole genome shotgun (WGS) entry which is preliminary data.</text>
</comment>
<dbReference type="AlphaFoldDB" id="A0AAD7HGN7"/>